<keyword evidence="9 13" id="KW-1133">Transmembrane helix</keyword>
<keyword evidence="16" id="KW-1185">Reference proteome</keyword>
<dbReference type="GO" id="GO:0004721">
    <property type="term" value="F:phosphoprotein phosphatase activity"/>
    <property type="evidence" value="ECO:0007669"/>
    <property type="project" value="TreeGrafter"/>
</dbReference>
<keyword evidence="6" id="KW-0808">Transferase</keyword>
<feature type="transmembrane region" description="Helical" evidence="13">
    <location>
        <begin position="35"/>
        <end position="56"/>
    </location>
</feature>
<dbReference type="InterPro" id="IPR003661">
    <property type="entry name" value="HisK_dim/P_dom"/>
</dbReference>
<keyword evidence="10" id="KW-0902">Two-component regulatory system</keyword>
<dbReference type="Gene3D" id="3.30.565.10">
    <property type="entry name" value="Histidine kinase-like ATPase, C-terminal domain"/>
    <property type="match status" value="1"/>
</dbReference>
<dbReference type="EC" id="2.7.13.3" evidence="3"/>
<keyword evidence="5" id="KW-0597">Phosphoprotein</keyword>
<keyword evidence="4" id="KW-1003">Cell membrane</keyword>
<evidence type="ECO:0000256" key="8">
    <source>
        <dbReference type="ARBA" id="ARBA00022777"/>
    </source>
</evidence>
<evidence type="ECO:0000259" key="14">
    <source>
        <dbReference type="PROSITE" id="PS50109"/>
    </source>
</evidence>
<dbReference type="Proteomes" id="UP000546970">
    <property type="component" value="Unassembled WGS sequence"/>
</dbReference>
<evidence type="ECO:0000256" key="6">
    <source>
        <dbReference type="ARBA" id="ARBA00022679"/>
    </source>
</evidence>
<dbReference type="PRINTS" id="PR00344">
    <property type="entry name" value="BCTRLSENSOR"/>
</dbReference>
<dbReference type="PANTHER" id="PTHR45453">
    <property type="entry name" value="PHOSPHATE REGULON SENSOR PROTEIN PHOR"/>
    <property type="match status" value="1"/>
</dbReference>
<dbReference type="InterPro" id="IPR003594">
    <property type="entry name" value="HATPase_dom"/>
</dbReference>
<dbReference type="InterPro" id="IPR036890">
    <property type="entry name" value="HATPase_C_sf"/>
</dbReference>
<evidence type="ECO:0000313" key="16">
    <source>
        <dbReference type="Proteomes" id="UP000546970"/>
    </source>
</evidence>
<dbReference type="SUPFAM" id="SSF47384">
    <property type="entry name" value="Homodimeric domain of signal transducing histidine kinase"/>
    <property type="match status" value="1"/>
</dbReference>
<comment type="subcellular location">
    <subcellularLocation>
        <location evidence="2">Cell membrane</location>
        <topology evidence="2">Multi-pass membrane protein</topology>
    </subcellularLocation>
</comment>
<dbReference type="GO" id="GO:0016036">
    <property type="term" value="P:cellular response to phosphate starvation"/>
    <property type="evidence" value="ECO:0007669"/>
    <property type="project" value="TreeGrafter"/>
</dbReference>
<dbReference type="SMART" id="SM00387">
    <property type="entry name" value="HATPase_c"/>
    <property type="match status" value="1"/>
</dbReference>
<evidence type="ECO:0000256" key="10">
    <source>
        <dbReference type="ARBA" id="ARBA00023012"/>
    </source>
</evidence>
<organism evidence="15 16">
    <name type="scientific">Collinsella acetigenes</name>
    <dbReference type="NCBI Taxonomy" id="2713419"/>
    <lineage>
        <taxon>Bacteria</taxon>
        <taxon>Bacillati</taxon>
        <taxon>Actinomycetota</taxon>
        <taxon>Coriobacteriia</taxon>
        <taxon>Coriobacteriales</taxon>
        <taxon>Coriobacteriaceae</taxon>
        <taxon>Collinsella</taxon>
    </lineage>
</organism>
<dbReference type="InterPro" id="IPR050351">
    <property type="entry name" value="BphY/WalK/GraS-like"/>
</dbReference>
<evidence type="ECO:0000256" key="12">
    <source>
        <dbReference type="ARBA" id="ARBA00039401"/>
    </source>
</evidence>
<protein>
    <recommendedName>
        <fullName evidence="12">Sensor-like histidine kinase SenX3</fullName>
        <ecNumber evidence="3">2.7.13.3</ecNumber>
    </recommendedName>
</protein>
<evidence type="ECO:0000256" key="13">
    <source>
        <dbReference type="SAM" id="Phobius"/>
    </source>
</evidence>
<accession>A0A7X9UAQ3</accession>
<evidence type="ECO:0000313" key="15">
    <source>
        <dbReference type="EMBL" id="NMF54913.1"/>
    </source>
</evidence>
<evidence type="ECO:0000256" key="5">
    <source>
        <dbReference type="ARBA" id="ARBA00022553"/>
    </source>
</evidence>
<dbReference type="CDD" id="cd00082">
    <property type="entry name" value="HisKA"/>
    <property type="match status" value="1"/>
</dbReference>
<keyword evidence="11 13" id="KW-0472">Membrane</keyword>
<gene>
    <name evidence="15" type="ORF">HF320_01005</name>
</gene>
<name>A0A7X9UAQ3_9ACTN</name>
<proteinExistence type="predicted"/>
<sequence length="353" mass="39392">MGRYLKSHSAVVLLPLLATGLVCSVLLTTSVYVQIVVLVALIGVAGTLIGAVSDWLRHRKFYRGLERCAEHLESVSWAMEMMEYPEDAEGEAVYDVIRAIAKAANDEVAAYRRQTANYREYVETWVHEAKTPLVAAYLMLENLDDALANDVQPREVHEKVDALTEEVDRVEGYIEQALYYARSESLDRDYVVRNVSLQSIVSSALKRNARAMISAHMAPVCRGLELEVFADEKWVEFILGQLIQNSVKYARSEGAQLLFAATRANAGGTDDCVRLVVRDNGCGVPAADLDRVFDRGFTGENGRNGKRSTGIGLYLVKRLCDKMGLGIVARSEHGEFFEVEITFPTNHMHYFES</sequence>
<keyword evidence="8 15" id="KW-0418">Kinase</keyword>
<evidence type="ECO:0000256" key="11">
    <source>
        <dbReference type="ARBA" id="ARBA00023136"/>
    </source>
</evidence>
<dbReference type="InterPro" id="IPR004358">
    <property type="entry name" value="Sig_transdc_His_kin-like_C"/>
</dbReference>
<dbReference type="InterPro" id="IPR005467">
    <property type="entry name" value="His_kinase_dom"/>
</dbReference>
<evidence type="ECO:0000256" key="2">
    <source>
        <dbReference type="ARBA" id="ARBA00004651"/>
    </source>
</evidence>
<evidence type="ECO:0000256" key="4">
    <source>
        <dbReference type="ARBA" id="ARBA00022475"/>
    </source>
</evidence>
<dbReference type="GO" id="GO:0000155">
    <property type="term" value="F:phosphorelay sensor kinase activity"/>
    <property type="evidence" value="ECO:0007669"/>
    <property type="project" value="InterPro"/>
</dbReference>
<dbReference type="Pfam" id="PF00512">
    <property type="entry name" value="HisKA"/>
    <property type="match status" value="1"/>
</dbReference>
<dbReference type="AlphaFoldDB" id="A0A7X9UAQ3"/>
<dbReference type="Pfam" id="PF02518">
    <property type="entry name" value="HATPase_c"/>
    <property type="match status" value="1"/>
</dbReference>
<dbReference type="Gene3D" id="1.10.287.130">
    <property type="match status" value="1"/>
</dbReference>
<dbReference type="InterPro" id="IPR036097">
    <property type="entry name" value="HisK_dim/P_sf"/>
</dbReference>
<comment type="caution">
    <text evidence="15">The sequence shown here is derived from an EMBL/GenBank/DDBJ whole genome shotgun (WGS) entry which is preliminary data.</text>
</comment>
<evidence type="ECO:0000256" key="9">
    <source>
        <dbReference type="ARBA" id="ARBA00022989"/>
    </source>
</evidence>
<dbReference type="PANTHER" id="PTHR45453:SF2">
    <property type="entry name" value="HISTIDINE KINASE"/>
    <property type="match status" value="1"/>
</dbReference>
<dbReference type="SMART" id="SM00388">
    <property type="entry name" value="HisKA"/>
    <property type="match status" value="1"/>
</dbReference>
<feature type="transmembrane region" description="Helical" evidence="13">
    <location>
        <begin position="12"/>
        <end position="29"/>
    </location>
</feature>
<dbReference type="EMBL" id="JABBCP010000001">
    <property type="protein sequence ID" value="NMF54913.1"/>
    <property type="molecule type" value="Genomic_DNA"/>
</dbReference>
<feature type="domain" description="Histidine kinase" evidence="14">
    <location>
        <begin position="124"/>
        <end position="347"/>
    </location>
</feature>
<evidence type="ECO:0000256" key="1">
    <source>
        <dbReference type="ARBA" id="ARBA00000085"/>
    </source>
</evidence>
<comment type="catalytic activity">
    <reaction evidence="1">
        <text>ATP + protein L-histidine = ADP + protein N-phospho-L-histidine.</text>
        <dbReference type="EC" id="2.7.13.3"/>
    </reaction>
</comment>
<keyword evidence="7 13" id="KW-0812">Transmembrane</keyword>
<reference evidence="15 16" key="1">
    <citation type="submission" date="2020-04" db="EMBL/GenBank/DDBJ databases">
        <title>Collinsella sp. KGMB02528 nov., an anaerobic actinobacterium isolated from human feces.</title>
        <authorList>
            <person name="Han K.-I."/>
            <person name="Eom M.K."/>
            <person name="Kim J.-S."/>
            <person name="Lee K.C."/>
            <person name="Suh M.K."/>
            <person name="Park S.-H."/>
            <person name="Lee J.H."/>
            <person name="Kang S.W."/>
            <person name="Park J.-E."/>
            <person name="Oh B.S."/>
            <person name="Yu S.Y."/>
            <person name="Choi S.-H."/>
            <person name="Lee D.H."/>
            <person name="Yoon H."/>
            <person name="Kim B.-Y."/>
            <person name="Lee J.H."/>
            <person name="Lee J.-S."/>
        </authorList>
    </citation>
    <scope>NUCLEOTIDE SEQUENCE [LARGE SCALE GENOMIC DNA]</scope>
    <source>
        <strain evidence="15 16">KGMB02528</strain>
    </source>
</reference>
<dbReference type="GO" id="GO:0005886">
    <property type="term" value="C:plasma membrane"/>
    <property type="evidence" value="ECO:0007669"/>
    <property type="project" value="UniProtKB-SubCell"/>
</dbReference>
<evidence type="ECO:0000256" key="7">
    <source>
        <dbReference type="ARBA" id="ARBA00022692"/>
    </source>
</evidence>
<evidence type="ECO:0000256" key="3">
    <source>
        <dbReference type="ARBA" id="ARBA00012438"/>
    </source>
</evidence>
<dbReference type="SUPFAM" id="SSF55874">
    <property type="entry name" value="ATPase domain of HSP90 chaperone/DNA topoisomerase II/histidine kinase"/>
    <property type="match status" value="1"/>
</dbReference>
<dbReference type="PROSITE" id="PS50109">
    <property type="entry name" value="HIS_KIN"/>
    <property type="match status" value="1"/>
</dbReference>